<accession>V4PJ69</accession>
<gene>
    <name evidence="2" type="ORF">ABENE_17275</name>
</gene>
<sequence length="222" mass="24615">MTEFTCPSCGAPVRFFSGLSVSAVCRQCQTLVVRRDADIEAMGKMAELPQDMSPFQIGTQAFDGTVGIGLVGRIRMAWADGFWNEWFFVCDDGRKGWLSEAQGTYALSYEYTHPLHKNTDGMIDRWVAGKGNKVAIVGQTLKIEGQVYTATDRKLADCVGCEGELPIVSPRGQRSLSFDFMSDTDMFATIDIGNGERHVFIGRYVEWTDLRASNLKPVVGWS</sequence>
<comment type="caution">
    <text evidence="2">The sequence shown here is derived from an EMBL/GenBank/DDBJ whole genome shotgun (WGS) entry which is preliminary data.</text>
</comment>
<protein>
    <recommendedName>
        <fullName evidence="1">DUF4178 domain-containing protein</fullName>
    </recommendedName>
</protein>
<evidence type="ECO:0000259" key="1">
    <source>
        <dbReference type="Pfam" id="PF13785"/>
    </source>
</evidence>
<dbReference type="Pfam" id="PF13785">
    <property type="entry name" value="DUF4178"/>
    <property type="match status" value="1"/>
</dbReference>
<dbReference type="InterPro" id="IPR025235">
    <property type="entry name" value="DUF4178"/>
</dbReference>
<keyword evidence="3" id="KW-1185">Reference proteome</keyword>
<dbReference type="EMBL" id="AWGB01000045">
    <property type="protein sequence ID" value="ESQ87254.1"/>
    <property type="molecule type" value="Genomic_DNA"/>
</dbReference>
<dbReference type="RefSeq" id="WP_023447396.1">
    <property type="nucleotide sequence ID" value="NZ_AQWM01000049.1"/>
</dbReference>
<evidence type="ECO:0000313" key="3">
    <source>
        <dbReference type="Proteomes" id="UP000017837"/>
    </source>
</evidence>
<dbReference type="Proteomes" id="UP000017837">
    <property type="component" value="Unassembled WGS sequence"/>
</dbReference>
<name>V4PJ69_9CAUL</name>
<proteinExistence type="predicted"/>
<reference evidence="2 3" key="1">
    <citation type="journal article" date="2014" name="Nature">
        <title>Sequential evolution of bacterial morphology by co-option of a developmental regulator.</title>
        <authorList>
            <person name="Jiang C."/>
            <person name="Brown P.J."/>
            <person name="Ducret A."/>
            <person name="Brun Y.V."/>
        </authorList>
    </citation>
    <scope>NUCLEOTIDE SEQUENCE [LARGE SCALE GENOMIC DNA]</scope>
    <source>
        <strain evidence="2 3">DSM 16100</strain>
    </source>
</reference>
<dbReference type="OrthoDB" id="228033at2"/>
<dbReference type="PATRIC" id="fig|1121022.4.peg.3525"/>
<dbReference type="AlphaFoldDB" id="V4PJ69"/>
<feature type="domain" description="DUF4178" evidence="1">
    <location>
        <begin position="71"/>
        <end position="206"/>
    </location>
</feature>
<organism evidence="2 3">
    <name type="scientific">Asticcacaulis benevestitus DSM 16100 = ATCC BAA-896</name>
    <dbReference type="NCBI Taxonomy" id="1121022"/>
    <lineage>
        <taxon>Bacteria</taxon>
        <taxon>Pseudomonadati</taxon>
        <taxon>Pseudomonadota</taxon>
        <taxon>Alphaproteobacteria</taxon>
        <taxon>Caulobacterales</taxon>
        <taxon>Caulobacteraceae</taxon>
        <taxon>Asticcacaulis</taxon>
    </lineage>
</organism>
<dbReference type="eggNOG" id="COG1379">
    <property type="taxonomic scope" value="Bacteria"/>
</dbReference>
<dbReference type="STRING" id="1121022.GCA_000376105_04210"/>
<evidence type="ECO:0000313" key="2">
    <source>
        <dbReference type="EMBL" id="ESQ87254.1"/>
    </source>
</evidence>